<evidence type="ECO:0000313" key="5">
    <source>
        <dbReference type="EMBL" id="SVA37150.1"/>
    </source>
</evidence>
<keyword evidence="4" id="KW-0472">Membrane</keyword>
<accession>A0A381V9W7</accession>
<protein>
    <recommendedName>
        <fullName evidence="6">DNA recombination protein RmuC</fullName>
    </recommendedName>
</protein>
<dbReference type="PANTHER" id="PTHR30563">
    <property type="entry name" value="DNA RECOMBINATION PROTEIN RMUC"/>
    <property type="match status" value="1"/>
</dbReference>
<name>A0A381V9W7_9ZZZZ</name>
<keyword evidence="2" id="KW-0233">DNA recombination</keyword>
<keyword evidence="4" id="KW-0812">Transmembrane</keyword>
<evidence type="ECO:0008006" key="6">
    <source>
        <dbReference type="Google" id="ProtNLM"/>
    </source>
</evidence>
<gene>
    <name evidence="5" type="ORF">METZ01_LOCUS90004</name>
</gene>
<keyword evidence="1 3" id="KW-0175">Coiled coil</keyword>
<evidence type="ECO:0000256" key="3">
    <source>
        <dbReference type="SAM" id="Coils"/>
    </source>
</evidence>
<evidence type="ECO:0000256" key="4">
    <source>
        <dbReference type="SAM" id="Phobius"/>
    </source>
</evidence>
<evidence type="ECO:0000256" key="2">
    <source>
        <dbReference type="ARBA" id="ARBA00023172"/>
    </source>
</evidence>
<feature type="coiled-coil region" evidence="3">
    <location>
        <begin position="59"/>
        <end position="132"/>
    </location>
</feature>
<dbReference type="Pfam" id="PF02646">
    <property type="entry name" value="RmuC"/>
    <property type="match status" value="1"/>
</dbReference>
<dbReference type="AlphaFoldDB" id="A0A381V9W7"/>
<reference evidence="5" key="1">
    <citation type="submission" date="2018-05" db="EMBL/GenBank/DDBJ databases">
        <authorList>
            <person name="Lanie J.A."/>
            <person name="Ng W.-L."/>
            <person name="Kazmierczak K.M."/>
            <person name="Andrzejewski T.M."/>
            <person name="Davidsen T.M."/>
            <person name="Wayne K.J."/>
            <person name="Tettelin H."/>
            <person name="Glass J.I."/>
            <person name="Rusch D."/>
            <person name="Podicherti R."/>
            <person name="Tsui H.-C.T."/>
            <person name="Winkler M.E."/>
        </authorList>
    </citation>
    <scope>NUCLEOTIDE SEQUENCE</scope>
</reference>
<evidence type="ECO:0000256" key="1">
    <source>
        <dbReference type="ARBA" id="ARBA00023054"/>
    </source>
</evidence>
<organism evidence="5">
    <name type="scientific">marine metagenome</name>
    <dbReference type="NCBI Taxonomy" id="408172"/>
    <lineage>
        <taxon>unclassified sequences</taxon>
        <taxon>metagenomes</taxon>
        <taxon>ecological metagenomes</taxon>
    </lineage>
</organism>
<dbReference type="InterPro" id="IPR003798">
    <property type="entry name" value="DNA_recombination_RmuC"/>
</dbReference>
<dbReference type="PANTHER" id="PTHR30563:SF0">
    <property type="entry name" value="DNA RECOMBINATION PROTEIN RMUC"/>
    <property type="match status" value="1"/>
</dbReference>
<keyword evidence="4" id="KW-1133">Transmembrane helix</keyword>
<sequence length="467" mass="52569">MESFLELLTAIGLTVAATALIVATVTWLAVTLIFQRKAHPAEEHLSVLQIENASLGAHIAAREAKVAELEAETDRLREALAAEQSALIEKREENTRLQTSMKEQRQQAEEKIELLNQARESLQDGFKNLANEIFESKQKEFKNQSKEQLSGVLDPLHERIKAFEKRVEDAYNSEAKERFSLQKEVKNLQELNARIAQDAVNLTNALKGESKTQGIWGEMVLERVLESSGLEKGREYEVQVSLKSEEGSRMQPDAIVRLPEGKDVVIDSKVSLSAYERFYSTDDEAESAAALSRHIQSMRTHIKQLATKDYQSLEGIRTLDYVLMFVPIESAFSLATREDAELYTDALSQHVAIVTPSTLLATLRTIQNMWRVEQQNRNADEIADRAGKLYDKFVNFVADLELIGNRLESTRGAWDDAWNKLVDGRGNLIKRAEDMKTLGAKVSKSLPQNLVEMPPREIRRSGTSGDN</sequence>
<dbReference type="GO" id="GO:0006310">
    <property type="term" value="P:DNA recombination"/>
    <property type="evidence" value="ECO:0007669"/>
    <property type="project" value="UniProtKB-KW"/>
</dbReference>
<proteinExistence type="predicted"/>
<feature type="transmembrane region" description="Helical" evidence="4">
    <location>
        <begin position="7"/>
        <end position="30"/>
    </location>
</feature>
<dbReference type="EMBL" id="UINC01008247">
    <property type="protein sequence ID" value="SVA37150.1"/>
    <property type="molecule type" value="Genomic_DNA"/>
</dbReference>